<name>A0AAJ2NUK5_ALKPS</name>
<dbReference type="EMBL" id="JAWJAY010001490">
    <property type="protein sequence ID" value="MDV2888457.1"/>
    <property type="molecule type" value="Genomic_DNA"/>
</dbReference>
<keyword evidence="1" id="KW-1278">Translocase</keyword>
<dbReference type="GO" id="GO:0000166">
    <property type="term" value="F:nucleotide binding"/>
    <property type="evidence" value="ECO:0007669"/>
    <property type="project" value="InterPro"/>
</dbReference>
<dbReference type="SUPFAM" id="SSF81660">
    <property type="entry name" value="Metal cation-transporting ATPase, ATP-binding domain N"/>
    <property type="match status" value="1"/>
</dbReference>
<dbReference type="GO" id="GO:0016020">
    <property type="term" value="C:membrane"/>
    <property type="evidence" value="ECO:0007669"/>
    <property type="project" value="TreeGrafter"/>
</dbReference>
<dbReference type="PANTHER" id="PTHR43520">
    <property type="entry name" value="ATP7, ISOFORM B"/>
    <property type="match status" value="1"/>
</dbReference>
<dbReference type="InterPro" id="IPR023299">
    <property type="entry name" value="ATPase_P-typ_cyto_dom_N"/>
</dbReference>
<reference evidence="2" key="1">
    <citation type="submission" date="2023-10" db="EMBL/GenBank/DDBJ databases">
        <title>Screening of Alkalihalophilus pseudofirmusBZ-TG-HK211 and Its Alleviation of Salt Stress on Rapeseed Growth.</title>
        <authorList>
            <person name="Zhao B."/>
            <person name="Guo T."/>
        </authorList>
    </citation>
    <scope>NUCLEOTIDE SEQUENCE</scope>
    <source>
        <strain evidence="2">BZ-TG-HK211</strain>
    </source>
</reference>
<dbReference type="GO" id="GO:0005507">
    <property type="term" value="F:copper ion binding"/>
    <property type="evidence" value="ECO:0007669"/>
    <property type="project" value="TreeGrafter"/>
</dbReference>
<comment type="caution">
    <text evidence="2">The sequence shown here is derived from an EMBL/GenBank/DDBJ whole genome shotgun (WGS) entry which is preliminary data.</text>
</comment>
<feature type="non-terminal residue" evidence="2">
    <location>
        <position position="79"/>
    </location>
</feature>
<dbReference type="Gene3D" id="3.40.1110.10">
    <property type="entry name" value="Calcium-transporting ATPase, cytoplasmic domain N"/>
    <property type="match status" value="1"/>
</dbReference>
<protein>
    <submittedName>
        <fullName evidence="2">Uncharacterized protein</fullName>
    </submittedName>
</protein>
<dbReference type="GO" id="GO:0043682">
    <property type="term" value="F:P-type divalent copper transporter activity"/>
    <property type="evidence" value="ECO:0007669"/>
    <property type="project" value="TreeGrafter"/>
</dbReference>
<dbReference type="GO" id="GO:0055070">
    <property type="term" value="P:copper ion homeostasis"/>
    <property type="evidence" value="ECO:0007669"/>
    <property type="project" value="TreeGrafter"/>
</dbReference>
<feature type="non-terminal residue" evidence="2">
    <location>
        <position position="1"/>
    </location>
</feature>
<accession>A0AAJ2NUK5</accession>
<organism evidence="2 3">
    <name type="scientific">Alkalihalophilus pseudofirmus</name>
    <name type="common">Bacillus pseudofirmus</name>
    <dbReference type="NCBI Taxonomy" id="79885"/>
    <lineage>
        <taxon>Bacteria</taxon>
        <taxon>Bacillati</taxon>
        <taxon>Bacillota</taxon>
        <taxon>Bacilli</taxon>
        <taxon>Bacillales</taxon>
        <taxon>Bacillaceae</taxon>
        <taxon>Alkalihalophilus</taxon>
    </lineage>
</organism>
<sequence length="79" mass="8510">SISENEFLSLVGSAEKQSEHPLAQAIVQGIKDKGISLRDTTEFEAIPGFGIRAVVDGIEILVGTRKLMNQYNVPIANAL</sequence>
<dbReference type="PANTHER" id="PTHR43520:SF8">
    <property type="entry name" value="P-TYPE CU(+) TRANSPORTER"/>
    <property type="match status" value="1"/>
</dbReference>
<proteinExistence type="predicted"/>
<evidence type="ECO:0000313" key="2">
    <source>
        <dbReference type="EMBL" id="MDV2888457.1"/>
    </source>
</evidence>
<gene>
    <name evidence="2" type="ORF">RYX45_25165</name>
</gene>
<dbReference type="AlphaFoldDB" id="A0AAJ2NUK5"/>
<dbReference type="Proteomes" id="UP001285636">
    <property type="component" value="Unassembled WGS sequence"/>
</dbReference>
<evidence type="ECO:0000313" key="3">
    <source>
        <dbReference type="Proteomes" id="UP001285636"/>
    </source>
</evidence>
<evidence type="ECO:0000256" key="1">
    <source>
        <dbReference type="ARBA" id="ARBA00022967"/>
    </source>
</evidence>